<dbReference type="Proteomes" id="UP001157974">
    <property type="component" value="Unassembled WGS sequence"/>
</dbReference>
<comment type="caution">
    <text evidence="1">The sequence shown here is derived from an EMBL/GenBank/DDBJ whole genome shotgun (WGS) entry which is preliminary data.</text>
</comment>
<evidence type="ECO:0000313" key="2">
    <source>
        <dbReference type="Proteomes" id="UP001157974"/>
    </source>
</evidence>
<sequence>MEPIKYDMSADDWDLPIDADVQVGPQSWLERGLNGGSNSPLLGQNTSYVSGLVEAKEFKGIRPGASPRFVEGVPHARGSREIRIDSLGNPTPAPLSDQGLSVKVTRKKAETSIQKIARASSQAPRNRVLNMACKKGGDVSTLMCKRSWSLQRSKLRSTYRSKASKEARTQSNNIGARDRGGLGLSHLAQSFDIGVGIGRDLQPFDFQQPFEPVDGDLADSPTMLPVHEQTPRSRLVAQEGAETEPSELRSQCLLPAESGEMGARYGSESYFLSPEPQNDLAQAFQPPSMQPFAVGLGSPPAPAYGPLQPHPDVLNITKSSDPQAGEDPKLNDGLHQTKIDKFVRPLAHSKNNRMLKAKGSKENMEITNFFKPAKAKASAAIGNPPTATRPTSSCSHAVKPGVTKMLHRDATRTAKVIADNLLRRGNVFERDIQSTGTSPSLRIGQLA</sequence>
<accession>A0AAV8V455</accession>
<reference evidence="1 2" key="1">
    <citation type="journal article" date="2023" name="Nat. Commun.">
        <title>Origin of minicircular mitochondrial genomes in red algae.</title>
        <authorList>
            <person name="Lee Y."/>
            <person name="Cho C.H."/>
            <person name="Lee Y.M."/>
            <person name="Park S.I."/>
            <person name="Yang J.H."/>
            <person name="West J.A."/>
            <person name="Bhattacharya D."/>
            <person name="Yoon H.S."/>
        </authorList>
    </citation>
    <scope>NUCLEOTIDE SEQUENCE [LARGE SCALE GENOMIC DNA]</scope>
    <source>
        <strain evidence="1 2">CCMP1338</strain>
        <tissue evidence="1">Whole cell</tissue>
    </source>
</reference>
<gene>
    <name evidence="1" type="ORF">NDN08_005656</name>
</gene>
<evidence type="ECO:0000313" key="1">
    <source>
        <dbReference type="EMBL" id="KAJ8908956.1"/>
    </source>
</evidence>
<dbReference type="EMBL" id="JAMWBK010000001">
    <property type="protein sequence ID" value="KAJ8908956.1"/>
    <property type="molecule type" value="Genomic_DNA"/>
</dbReference>
<organism evidence="1 2">
    <name type="scientific">Rhodosorus marinus</name>
    <dbReference type="NCBI Taxonomy" id="101924"/>
    <lineage>
        <taxon>Eukaryota</taxon>
        <taxon>Rhodophyta</taxon>
        <taxon>Stylonematophyceae</taxon>
        <taxon>Stylonematales</taxon>
        <taxon>Stylonemataceae</taxon>
        <taxon>Rhodosorus</taxon>
    </lineage>
</organism>
<keyword evidence="2" id="KW-1185">Reference proteome</keyword>
<dbReference type="AlphaFoldDB" id="A0AAV8V455"/>
<protein>
    <submittedName>
        <fullName evidence="1">Uncharacterized protein</fullName>
    </submittedName>
</protein>
<proteinExistence type="predicted"/>
<name>A0AAV8V455_9RHOD</name>